<keyword evidence="4 7" id="KW-0732">Signal</keyword>
<feature type="signal peptide" evidence="7">
    <location>
        <begin position="1"/>
        <end position="37"/>
    </location>
</feature>
<feature type="chain" id="PRO_5037756803" evidence="7">
    <location>
        <begin position="38"/>
        <end position="354"/>
    </location>
</feature>
<protein>
    <submittedName>
        <fullName evidence="9">ABC transporter substrate-binding protein</fullName>
    </submittedName>
</protein>
<dbReference type="PROSITE" id="PS50983">
    <property type="entry name" value="FE_B12_PBP"/>
    <property type="match status" value="1"/>
</dbReference>
<feature type="domain" description="Fe/B12 periplasmic-binding" evidence="8">
    <location>
        <begin position="92"/>
        <end position="353"/>
    </location>
</feature>
<dbReference type="InterPro" id="IPR051313">
    <property type="entry name" value="Bact_iron-sidero_bind"/>
</dbReference>
<dbReference type="Proteomes" id="UP000639396">
    <property type="component" value="Unassembled WGS sequence"/>
</dbReference>
<accession>A0A927CFP5</accession>
<keyword evidence="5" id="KW-0175">Coiled coil</keyword>
<comment type="subcellular location">
    <subcellularLocation>
        <location evidence="1">Cell envelope</location>
    </subcellularLocation>
</comment>
<keyword evidence="3" id="KW-0813">Transport</keyword>
<dbReference type="InterPro" id="IPR002491">
    <property type="entry name" value="ABC_transptr_periplasmic_BD"/>
</dbReference>
<sequence length="354" mass="37727">MDVSKRVNKERGTRNVNKKLMLTGLAALMLGLTACGAKETAAPAAGNTGTTHAGSGRQTPAASAPAAANQAAPKKLTYLGKEYTITVPTDKIVITGSVESMEDALVLGVKPIGALTVGGKFPAIFSKITEGSTGIGEKTQPSLETILKLKPDVILASTKFPAETLEKLGKVGTTVPVSHISTDWEANLNLLAELTGKQELAKKALQSYKDEVQAVKEKLGPVFKDKKVVIIRVRSGSINLYPQDVFFNPSIYAELGAAVPEEVKQAKAQQTVSLEKFSEMNPDYVFVQFAEEENADNPKALQDLQNNPIWKSINAVKNGNVFVNLVDPAAQGGTAYSKIAFLDAVKSSKLMQAK</sequence>
<organism evidence="9 10">
    <name type="scientific">Paenibacillus oceani</name>
    <dbReference type="NCBI Taxonomy" id="2772510"/>
    <lineage>
        <taxon>Bacteria</taxon>
        <taxon>Bacillati</taxon>
        <taxon>Bacillota</taxon>
        <taxon>Bacilli</taxon>
        <taxon>Bacillales</taxon>
        <taxon>Paenibacillaceae</taxon>
        <taxon>Paenibacillus</taxon>
    </lineage>
</organism>
<evidence type="ECO:0000256" key="5">
    <source>
        <dbReference type="SAM" id="Coils"/>
    </source>
</evidence>
<feature type="coiled-coil region" evidence="5">
    <location>
        <begin position="191"/>
        <end position="218"/>
    </location>
</feature>
<gene>
    <name evidence="9" type="ORF">IDH45_29340</name>
</gene>
<evidence type="ECO:0000259" key="8">
    <source>
        <dbReference type="PROSITE" id="PS50983"/>
    </source>
</evidence>
<name>A0A927CFP5_9BACL</name>
<feature type="region of interest" description="Disordered" evidence="6">
    <location>
        <begin position="42"/>
        <end position="67"/>
    </location>
</feature>
<proteinExistence type="inferred from homology"/>
<dbReference type="EMBL" id="JACXJA010000052">
    <property type="protein sequence ID" value="MBD2866097.1"/>
    <property type="molecule type" value="Genomic_DNA"/>
</dbReference>
<evidence type="ECO:0000256" key="6">
    <source>
        <dbReference type="SAM" id="MobiDB-lite"/>
    </source>
</evidence>
<dbReference type="Pfam" id="PF01497">
    <property type="entry name" value="Peripla_BP_2"/>
    <property type="match status" value="1"/>
</dbReference>
<dbReference type="SUPFAM" id="SSF53807">
    <property type="entry name" value="Helical backbone' metal receptor"/>
    <property type="match status" value="1"/>
</dbReference>
<comment type="similarity">
    <text evidence="2">Belongs to the bacterial solute-binding protein 8 family.</text>
</comment>
<dbReference type="PROSITE" id="PS51257">
    <property type="entry name" value="PROKAR_LIPOPROTEIN"/>
    <property type="match status" value="1"/>
</dbReference>
<evidence type="ECO:0000313" key="10">
    <source>
        <dbReference type="Proteomes" id="UP000639396"/>
    </source>
</evidence>
<dbReference type="PANTHER" id="PTHR30532">
    <property type="entry name" value="IRON III DICITRATE-BINDING PERIPLASMIC PROTEIN"/>
    <property type="match status" value="1"/>
</dbReference>
<evidence type="ECO:0000256" key="2">
    <source>
        <dbReference type="ARBA" id="ARBA00008814"/>
    </source>
</evidence>
<evidence type="ECO:0000313" key="9">
    <source>
        <dbReference type="EMBL" id="MBD2866097.1"/>
    </source>
</evidence>
<comment type="caution">
    <text evidence="9">The sequence shown here is derived from an EMBL/GenBank/DDBJ whole genome shotgun (WGS) entry which is preliminary data.</text>
</comment>
<evidence type="ECO:0000256" key="3">
    <source>
        <dbReference type="ARBA" id="ARBA00022448"/>
    </source>
</evidence>
<dbReference type="PANTHER" id="PTHR30532:SF10">
    <property type="entry name" value="IRON-UPTAKE SYSTEM-BINDING PROTEIN"/>
    <property type="match status" value="1"/>
</dbReference>
<dbReference type="GO" id="GO:1901678">
    <property type="term" value="P:iron coordination entity transport"/>
    <property type="evidence" value="ECO:0007669"/>
    <property type="project" value="UniProtKB-ARBA"/>
</dbReference>
<dbReference type="AlphaFoldDB" id="A0A927CFP5"/>
<dbReference type="Gene3D" id="3.40.50.1980">
    <property type="entry name" value="Nitrogenase molybdenum iron protein domain"/>
    <property type="match status" value="2"/>
</dbReference>
<dbReference type="GO" id="GO:0030288">
    <property type="term" value="C:outer membrane-bounded periplasmic space"/>
    <property type="evidence" value="ECO:0007669"/>
    <property type="project" value="TreeGrafter"/>
</dbReference>
<evidence type="ECO:0000256" key="4">
    <source>
        <dbReference type="ARBA" id="ARBA00022729"/>
    </source>
</evidence>
<reference evidence="9" key="1">
    <citation type="submission" date="2020-09" db="EMBL/GenBank/DDBJ databases">
        <title>A novel bacterium of genus Paenibacillus, isolated from South China Sea.</title>
        <authorList>
            <person name="Huang H."/>
            <person name="Mo K."/>
            <person name="Hu Y."/>
        </authorList>
    </citation>
    <scope>NUCLEOTIDE SEQUENCE</scope>
    <source>
        <strain evidence="9">IB182363</strain>
    </source>
</reference>
<evidence type="ECO:0000256" key="1">
    <source>
        <dbReference type="ARBA" id="ARBA00004196"/>
    </source>
</evidence>
<evidence type="ECO:0000256" key="7">
    <source>
        <dbReference type="SAM" id="SignalP"/>
    </source>
</evidence>
<keyword evidence="10" id="KW-1185">Reference proteome</keyword>